<name>A0A7S5R7U3_9CAUD</name>
<dbReference type="EMBL" id="MN988525">
    <property type="protein sequence ID" value="QIG72695.1"/>
    <property type="molecule type" value="Genomic_DNA"/>
</dbReference>
<reference evidence="1 2" key="1">
    <citation type="submission" date="2020-01" db="EMBL/GenBank/DDBJ databases">
        <title>Patterns of diversity and host range of bacteriophage communities associated with bean-nodulatin bacteria.</title>
        <authorList>
            <person name="Vann Cauwenberghe J."/>
            <person name="Santamaria R.I."/>
            <person name="Bustos P."/>
            <person name="Juarez S."/>
            <person name="Gonzalez V."/>
        </authorList>
    </citation>
    <scope>NUCLEOTIDE SEQUENCE [LARGE SCALE GENOMIC DNA]</scope>
    <source>
        <strain evidence="2">RHph</strain>
    </source>
</reference>
<sequence>MKDQKPRLGEIIEDCYLYGHTTLLTGFVVRILEIDGDDVSIEFEDYRDNTINWTIKSNFIKEITDETT</sequence>
<protein>
    <submittedName>
        <fullName evidence="1">Uncharacterized protein</fullName>
    </submittedName>
</protein>
<dbReference type="Proteomes" id="UP000655883">
    <property type="component" value="Segment"/>
</dbReference>
<accession>A0A7S5R7U3</accession>
<keyword evidence="2" id="KW-1185">Reference proteome</keyword>
<proteinExistence type="predicted"/>
<evidence type="ECO:0000313" key="2">
    <source>
        <dbReference type="Proteomes" id="UP000655883"/>
    </source>
</evidence>
<gene>
    <name evidence="1" type="ORF">EVB97_137</name>
</gene>
<organism evidence="1 2">
    <name type="scientific">Rhizobium phage RHph_Y65</name>
    <dbReference type="NCBI Taxonomy" id="2509785"/>
    <lineage>
        <taxon>Viruses</taxon>
        <taxon>Duplodnaviria</taxon>
        <taxon>Heunggongvirae</taxon>
        <taxon>Uroviricota</taxon>
        <taxon>Caudoviricetes</taxon>
        <taxon>Kleczkowskaviridae</taxon>
        <taxon>Cuauhnahuacvirus</taxon>
        <taxon>Cuauhnahuacvirus Y65</taxon>
    </lineage>
</organism>
<evidence type="ECO:0000313" key="1">
    <source>
        <dbReference type="EMBL" id="QIG72695.1"/>
    </source>
</evidence>